<dbReference type="EMBL" id="JAVIBX010000001">
    <property type="protein sequence ID" value="MDQ8832292.1"/>
    <property type="molecule type" value="Genomic_DNA"/>
</dbReference>
<accession>A0ABU1B1I9</accession>
<proteinExistence type="predicted"/>
<name>A0ABU1B1I9_9STRE</name>
<sequence length="57" mass="6757">MSSRDKYTVELKPSVLDIKQAYFDYPELKNLLENSSYDDGGFFILNNNKMFDDDKWP</sequence>
<evidence type="ECO:0000313" key="2">
    <source>
        <dbReference type="Proteomes" id="UP001228446"/>
    </source>
</evidence>
<organism evidence="1 2">
    <name type="scientific">Streptococcus ruminantium</name>
    <dbReference type="NCBI Taxonomy" id="1917441"/>
    <lineage>
        <taxon>Bacteria</taxon>
        <taxon>Bacillati</taxon>
        <taxon>Bacillota</taxon>
        <taxon>Bacilli</taxon>
        <taxon>Lactobacillales</taxon>
        <taxon>Streptococcaceae</taxon>
        <taxon>Streptococcus</taxon>
    </lineage>
</organism>
<evidence type="ECO:0000313" key="1">
    <source>
        <dbReference type="EMBL" id="MDQ8832292.1"/>
    </source>
</evidence>
<dbReference type="RefSeq" id="WP_180772991.1">
    <property type="nucleotide sequence ID" value="NZ_JAVIBP010000001.1"/>
</dbReference>
<reference evidence="1 2" key="1">
    <citation type="submission" date="2023-08" db="EMBL/GenBank/DDBJ databases">
        <title>Streptococcus ruminantium-associated sheep mastitis outbreak detected in Italy is distinct from bovine isolates.</title>
        <authorList>
            <person name="Rosa M.N."/>
            <person name="Vezina B."/>
            <person name="Tola S."/>
        </authorList>
    </citation>
    <scope>NUCLEOTIDE SEQUENCE [LARGE SCALE GENOMIC DNA]</scope>
    <source>
        <strain evidence="1 2">OM6730</strain>
    </source>
</reference>
<comment type="caution">
    <text evidence="1">The sequence shown here is derived from an EMBL/GenBank/DDBJ whole genome shotgun (WGS) entry which is preliminary data.</text>
</comment>
<protein>
    <submittedName>
        <fullName evidence="1">Uncharacterized protein</fullName>
    </submittedName>
</protein>
<keyword evidence="2" id="KW-1185">Reference proteome</keyword>
<gene>
    <name evidence="1" type="ORF">RFF62_00495</name>
</gene>
<dbReference type="Proteomes" id="UP001228446">
    <property type="component" value="Unassembled WGS sequence"/>
</dbReference>